<comment type="caution">
    <text evidence="2">The sequence shown here is derived from an EMBL/GenBank/DDBJ whole genome shotgun (WGS) entry which is preliminary data.</text>
</comment>
<organism evidence="2 3">
    <name type="scientific">Phocoenobacter skyensis</name>
    <dbReference type="NCBI Taxonomy" id="97481"/>
    <lineage>
        <taxon>Bacteria</taxon>
        <taxon>Pseudomonadati</taxon>
        <taxon>Pseudomonadota</taxon>
        <taxon>Gammaproteobacteria</taxon>
        <taxon>Pasteurellales</taxon>
        <taxon>Pasteurellaceae</taxon>
        <taxon>Phocoenobacter</taxon>
    </lineage>
</organism>
<reference evidence="2" key="1">
    <citation type="journal article" date="2023" name="Front. Microbiol.">
        <title>Phylogeography and host specificity of Pasteurellaceae pathogenic to sea-farmed fish in the north-east Atlantic.</title>
        <authorList>
            <person name="Gulla S."/>
            <person name="Colquhoun D.J."/>
            <person name="Olsen A.B."/>
            <person name="Spilsberg B."/>
            <person name="Lagesen K."/>
            <person name="Aakesson C.P."/>
            <person name="Strom S."/>
            <person name="Manji F."/>
            <person name="Birkbeck T.H."/>
            <person name="Nilsen H.K."/>
        </authorList>
    </citation>
    <scope>NUCLEOTIDE SEQUENCE</scope>
    <source>
        <strain evidence="2">98B1</strain>
    </source>
</reference>
<gene>
    <name evidence="2" type="ORF">QJU97_07770</name>
</gene>
<dbReference type="EMBL" id="JASAYT010000024">
    <property type="protein sequence ID" value="MDP8175351.1"/>
    <property type="molecule type" value="Genomic_DNA"/>
</dbReference>
<accession>A0AAJ6NEJ0</accession>
<evidence type="ECO:0000313" key="3">
    <source>
        <dbReference type="Proteomes" id="UP001231736"/>
    </source>
</evidence>
<protein>
    <submittedName>
        <fullName evidence="2">Uncharacterized protein</fullName>
    </submittedName>
</protein>
<keyword evidence="1" id="KW-1133">Transmembrane helix</keyword>
<sequence>MKKDAKNNSLAKKPKRKYKRLIFWVMVLLFVICIYEKRRLICNFVDNVKSTMYYSFPRSCQLTEKELENAIWEGMGYELLQWQKVIRGNSASCSRTHVCEIWIIDKKITPDIFDEQLIKFYFSSGYANSEFKIGYYLEFLEYLRKKGKAKIYKGGPINFNQSSVIFDWEEIAIFYDKTSIKLFNNELIVKPLSIGKSRARLAEENINNMLFKNGYHGRTYRYKIDNCGRLLMN</sequence>
<dbReference type="Proteomes" id="UP001231736">
    <property type="component" value="Unassembled WGS sequence"/>
</dbReference>
<feature type="transmembrane region" description="Helical" evidence="1">
    <location>
        <begin position="21"/>
        <end position="37"/>
    </location>
</feature>
<proteinExistence type="predicted"/>
<name>A0AAJ6NEJ0_9PAST</name>
<keyword evidence="1" id="KW-0812">Transmembrane</keyword>
<evidence type="ECO:0000313" key="2">
    <source>
        <dbReference type="EMBL" id="MDP8175351.1"/>
    </source>
</evidence>
<keyword evidence="1" id="KW-0472">Membrane</keyword>
<evidence type="ECO:0000256" key="1">
    <source>
        <dbReference type="SAM" id="Phobius"/>
    </source>
</evidence>
<dbReference type="RefSeq" id="WP_306376048.1">
    <property type="nucleotide sequence ID" value="NZ_JASAYT010000024.1"/>
</dbReference>
<dbReference type="AlphaFoldDB" id="A0AAJ6NEJ0"/>